<comment type="catalytic activity">
    <reaction evidence="12">
        <text>5-[(5-phospho-1-deoxy-D-ribulos-1-ylimino)methylamino]-1-(5-phospho-beta-D-ribosyl)imidazole-4-carboxamide + L-glutamine = D-erythro-1-(imidazol-4-yl)glycerol 3-phosphate + 5-amino-1-(5-phospho-beta-D-ribosyl)imidazole-4-carboxamide + L-glutamate + H(+)</text>
        <dbReference type="Rhea" id="RHEA:24793"/>
        <dbReference type="ChEBI" id="CHEBI:15378"/>
        <dbReference type="ChEBI" id="CHEBI:29985"/>
        <dbReference type="ChEBI" id="CHEBI:58278"/>
        <dbReference type="ChEBI" id="CHEBI:58359"/>
        <dbReference type="ChEBI" id="CHEBI:58475"/>
        <dbReference type="ChEBI" id="CHEBI:58525"/>
        <dbReference type="EC" id="4.3.2.10"/>
    </reaction>
</comment>
<protein>
    <recommendedName>
        <fullName evidence="5">imidazole glycerol-phosphate synthase</fullName>
        <ecNumber evidence="5">4.3.2.10</ecNumber>
    </recommendedName>
    <alternativeName>
        <fullName evidence="11">IGP synthase cyclase subunit</fullName>
    </alternativeName>
</protein>
<organism evidence="13">
    <name type="scientific">uncultured organism</name>
    <dbReference type="NCBI Taxonomy" id="155900"/>
    <lineage>
        <taxon>unclassified sequences</taxon>
        <taxon>environmental samples</taxon>
    </lineage>
</organism>
<dbReference type="FunFam" id="3.20.20.70:FF:000006">
    <property type="entry name" value="Imidazole glycerol phosphate synthase subunit HisF"/>
    <property type="match status" value="1"/>
</dbReference>
<dbReference type="Pfam" id="PF00977">
    <property type="entry name" value="His_biosynth"/>
    <property type="match status" value="1"/>
</dbReference>
<dbReference type="EC" id="4.3.2.10" evidence="5"/>
<dbReference type="PANTHER" id="PTHR21235">
    <property type="entry name" value="IMIDAZOLE GLYCEROL PHOSPHATE SYNTHASE SUBUNIT HISF/H IGP SYNTHASE SUBUNIT HISF/H"/>
    <property type="match status" value="1"/>
</dbReference>
<comment type="pathway">
    <text evidence="2">Amino-acid biosynthesis; L-histidine biosynthesis; L-histidine from 5-phospho-alpha-D-ribose 1-diphosphate: step 5/9.</text>
</comment>
<evidence type="ECO:0000256" key="5">
    <source>
        <dbReference type="ARBA" id="ARBA00012809"/>
    </source>
</evidence>
<dbReference type="InterPro" id="IPR013785">
    <property type="entry name" value="Aldolase_TIM"/>
</dbReference>
<dbReference type="EMBL" id="MN079078">
    <property type="protein sequence ID" value="QEA03987.1"/>
    <property type="molecule type" value="Genomic_DNA"/>
</dbReference>
<sequence length="257" mass="27238">MALAKRIIPCLDVDAGRVVKGVRFVDIRDAGDPVAVAREYDRAGADEITFLDITASHQGRETIVEVVEAVASEVFIPLTVGGGVREIADVRRLLNAGADKVAINTAAVHHPEFVAEAAERFGSQCIVVAVDAKRVADVDGEPRWAVFTHGGRRETGLDAVDWARHMAGLGAGEILLTSMDRDGTREGFDCALTRAVSEATGVPVIASGGVGSLQHLVDGVLEGRADAVLAASIFHFGEYSIAEAKAYMAEHGIEVRR</sequence>
<dbReference type="NCBIfam" id="TIGR00735">
    <property type="entry name" value="hisF"/>
    <property type="match status" value="1"/>
</dbReference>
<dbReference type="PANTHER" id="PTHR21235:SF2">
    <property type="entry name" value="IMIDAZOLE GLYCEROL PHOSPHATE SYNTHASE HISHF"/>
    <property type="match status" value="1"/>
</dbReference>
<dbReference type="GO" id="GO:0000105">
    <property type="term" value="P:L-histidine biosynthetic process"/>
    <property type="evidence" value="ECO:0007669"/>
    <property type="project" value="UniProtKB-UniPathway"/>
</dbReference>
<evidence type="ECO:0000313" key="13">
    <source>
        <dbReference type="EMBL" id="QEA03987.1"/>
    </source>
</evidence>
<evidence type="ECO:0000256" key="7">
    <source>
        <dbReference type="ARBA" id="ARBA00022605"/>
    </source>
</evidence>
<evidence type="ECO:0000256" key="2">
    <source>
        <dbReference type="ARBA" id="ARBA00005091"/>
    </source>
</evidence>
<dbReference type="Gene3D" id="3.20.20.70">
    <property type="entry name" value="Aldolase class I"/>
    <property type="match status" value="1"/>
</dbReference>
<evidence type="ECO:0000256" key="9">
    <source>
        <dbReference type="ARBA" id="ARBA00023239"/>
    </source>
</evidence>
<dbReference type="CDD" id="cd04731">
    <property type="entry name" value="HisF"/>
    <property type="match status" value="1"/>
</dbReference>
<dbReference type="InterPro" id="IPR006062">
    <property type="entry name" value="His_biosynth"/>
</dbReference>
<dbReference type="InterPro" id="IPR011060">
    <property type="entry name" value="RibuloseP-bd_barrel"/>
</dbReference>
<reference evidence="13" key="1">
    <citation type="submission" date="2019-06" db="EMBL/GenBank/DDBJ databases">
        <authorList>
            <person name="Murdoch R.W."/>
            <person name="Fathepure B."/>
        </authorList>
    </citation>
    <scope>NUCLEOTIDE SEQUENCE</scope>
</reference>
<keyword evidence="8" id="KW-0368">Histidine biosynthesis</keyword>
<dbReference type="GO" id="GO:0016829">
    <property type="term" value="F:lyase activity"/>
    <property type="evidence" value="ECO:0007669"/>
    <property type="project" value="UniProtKB-KW"/>
</dbReference>
<evidence type="ECO:0000256" key="4">
    <source>
        <dbReference type="ARBA" id="ARBA00011152"/>
    </source>
</evidence>
<comment type="subunit">
    <text evidence="4">Heterodimer of HisH and HisF.</text>
</comment>
<accession>A0A5B8RBC2</accession>
<evidence type="ECO:0000256" key="6">
    <source>
        <dbReference type="ARBA" id="ARBA00022490"/>
    </source>
</evidence>
<gene>
    <name evidence="13" type="primary">hisF</name>
    <name evidence="13" type="ORF">KBTEX_00288</name>
</gene>
<proteinExistence type="inferred from homology"/>
<name>A0A5B8RBC2_9ZZZZ</name>
<keyword evidence="7" id="KW-0028">Amino-acid biosynthesis</keyword>
<comment type="similarity">
    <text evidence="3">Belongs to the HisA/HisF family.</text>
</comment>
<keyword evidence="9 13" id="KW-0456">Lyase</keyword>
<evidence type="ECO:0000256" key="10">
    <source>
        <dbReference type="ARBA" id="ARBA00025475"/>
    </source>
</evidence>
<dbReference type="HAMAP" id="MF_01013">
    <property type="entry name" value="HisF"/>
    <property type="match status" value="1"/>
</dbReference>
<dbReference type="InterPro" id="IPR050064">
    <property type="entry name" value="IGPS_HisA/HisF"/>
</dbReference>
<evidence type="ECO:0000256" key="1">
    <source>
        <dbReference type="ARBA" id="ARBA00004496"/>
    </source>
</evidence>
<comment type="subcellular location">
    <subcellularLocation>
        <location evidence="1">Cytoplasm</location>
    </subcellularLocation>
</comment>
<evidence type="ECO:0000256" key="12">
    <source>
        <dbReference type="ARBA" id="ARBA00047838"/>
    </source>
</evidence>
<dbReference type="InterPro" id="IPR004651">
    <property type="entry name" value="HisF"/>
</dbReference>
<dbReference type="SUPFAM" id="SSF51366">
    <property type="entry name" value="Ribulose-phoshate binding barrel"/>
    <property type="match status" value="1"/>
</dbReference>
<comment type="function">
    <text evidence="10">IGPS catalyzes the conversion of PRFAR and glutamine to IGP, AICAR and glutamate. The HisF subunit catalyzes the cyclization activity that produces IGP and AICAR from PRFAR using the ammonia provided by the HisH subunit.</text>
</comment>
<dbReference type="AlphaFoldDB" id="A0A5B8RBC2"/>
<evidence type="ECO:0000256" key="8">
    <source>
        <dbReference type="ARBA" id="ARBA00023102"/>
    </source>
</evidence>
<dbReference type="GO" id="GO:0000107">
    <property type="term" value="F:imidazoleglycerol-phosphate synthase activity"/>
    <property type="evidence" value="ECO:0007669"/>
    <property type="project" value="InterPro"/>
</dbReference>
<evidence type="ECO:0000256" key="3">
    <source>
        <dbReference type="ARBA" id="ARBA00009667"/>
    </source>
</evidence>
<keyword evidence="6" id="KW-0963">Cytoplasm</keyword>
<evidence type="ECO:0000256" key="11">
    <source>
        <dbReference type="ARBA" id="ARBA00030264"/>
    </source>
</evidence>
<dbReference type="UniPathway" id="UPA00031">
    <property type="reaction ID" value="UER00010"/>
</dbReference>